<name>A0ABQ4U8P5_9HYPH</name>
<reference evidence="1" key="2">
    <citation type="submission" date="2021-08" db="EMBL/GenBank/DDBJ databases">
        <authorList>
            <person name="Tani A."/>
            <person name="Ola A."/>
            <person name="Ogura Y."/>
            <person name="Katsura K."/>
            <person name="Hayashi T."/>
        </authorList>
    </citation>
    <scope>NUCLEOTIDE SEQUENCE</scope>
    <source>
        <strain evidence="1">NBRC 15686</strain>
    </source>
</reference>
<dbReference type="EMBL" id="BPRC01000001">
    <property type="protein sequence ID" value="GJE63779.1"/>
    <property type="molecule type" value="Genomic_DNA"/>
</dbReference>
<dbReference type="Proteomes" id="UP001055039">
    <property type="component" value="Unassembled WGS sequence"/>
</dbReference>
<gene>
    <name evidence="1" type="ORF">LNAOJCKE_0977</name>
</gene>
<keyword evidence="2" id="KW-1185">Reference proteome</keyword>
<evidence type="ECO:0000313" key="1">
    <source>
        <dbReference type="EMBL" id="GJE63779.1"/>
    </source>
</evidence>
<reference evidence="1" key="1">
    <citation type="journal article" date="2021" name="Front. Microbiol.">
        <title>Comprehensive Comparative Genomics and Phenotyping of Methylobacterium Species.</title>
        <authorList>
            <person name="Alessa O."/>
            <person name="Ogura Y."/>
            <person name="Fujitani Y."/>
            <person name="Takami H."/>
            <person name="Hayashi T."/>
            <person name="Sahin N."/>
            <person name="Tani A."/>
        </authorList>
    </citation>
    <scope>NUCLEOTIDE SEQUENCE</scope>
    <source>
        <strain evidence="1">NBRC 15686</strain>
    </source>
</reference>
<organism evidence="1 2">
    <name type="scientific">Methylorubrum aminovorans</name>
    <dbReference type="NCBI Taxonomy" id="269069"/>
    <lineage>
        <taxon>Bacteria</taxon>
        <taxon>Pseudomonadati</taxon>
        <taxon>Pseudomonadota</taxon>
        <taxon>Alphaproteobacteria</taxon>
        <taxon>Hyphomicrobiales</taxon>
        <taxon>Methylobacteriaceae</taxon>
        <taxon>Methylorubrum</taxon>
    </lineage>
</organism>
<comment type="caution">
    <text evidence="1">The sequence shown here is derived from an EMBL/GenBank/DDBJ whole genome shotgun (WGS) entry which is preliminary data.</text>
</comment>
<proteinExistence type="predicted"/>
<accession>A0ABQ4U8P5</accession>
<sequence length="85" mass="9195">MGEKTGTAANLACVDKLLREMFEEHHEKMEGFRHKGDYLMAQYHAGHSQAYGVAAGIIHGIFNPAAAAQELAAQDPALSREGDGR</sequence>
<dbReference type="RefSeq" id="WP_238222807.1">
    <property type="nucleotide sequence ID" value="NZ_BAAADH010000001.1"/>
</dbReference>
<evidence type="ECO:0000313" key="2">
    <source>
        <dbReference type="Proteomes" id="UP001055039"/>
    </source>
</evidence>
<protein>
    <submittedName>
        <fullName evidence="1">Uncharacterized protein</fullName>
    </submittedName>
</protein>